<dbReference type="EMBL" id="LK995471">
    <property type="protein sequence ID" value="CED90423.1"/>
    <property type="molecule type" value="Genomic_DNA"/>
</dbReference>
<name>A0A1L7RMW3_9ACTO</name>
<dbReference type="SUPFAM" id="SSF53850">
    <property type="entry name" value="Periplasmic binding protein-like II"/>
    <property type="match status" value="1"/>
</dbReference>
<dbReference type="Pfam" id="PF01547">
    <property type="entry name" value="SBP_bac_1"/>
    <property type="match status" value="1"/>
</dbReference>
<accession>A0A1L7RMW3</accession>
<protein>
    <submittedName>
        <fullName evidence="2">Extracellular solute-binding protein 1</fullName>
    </submittedName>
</protein>
<feature type="signal peptide" evidence="1">
    <location>
        <begin position="1"/>
        <end position="33"/>
    </location>
</feature>
<sequence>MKLSAHNPHPGRSRRRRAAGLMAGVLTASLALAACGGGTGGGGDDNTLTLWHNATTGPGSEYWETIAADFEASHEGVTVEVQAIQNEDLDGKLQTAQNAGEGPDVFLTRGGGKLRDMVDAGLILDISDKIDDSVAADVPEGAFSAYTIDDGIYAMPTSLQPGGIYYSKDLFDAAGITETPTTMEELSDAVAKLKDSGTSPIALGAKDAWPAAHWYYFFALRECSQDVLESSMSELDFSDQCWVDAGDDLAEFAATEPFNSGFLTTSAQQGAGSSAGMVANHQAAMELMGTWNVGVIASLTPDEQPLPDLRWFPFPAVEGGEGDPTAIMGGVDGYACSSTAPEELCAEFLNFFMSEEKQEAYADAFETIPVNEKAQDVVTQEALLPQVEANNDAAYSQVWLDTSLGQNIGNALNVAVVDMLAGKGDPQGIVDAMTAAAAKE</sequence>
<dbReference type="InterPro" id="IPR050490">
    <property type="entry name" value="Bact_solute-bd_prot1"/>
</dbReference>
<feature type="chain" id="PRO_5012453813" evidence="1">
    <location>
        <begin position="34"/>
        <end position="440"/>
    </location>
</feature>
<reference evidence="2" key="1">
    <citation type="submission" date="2014-07" db="EMBL/GenBank/DDBJ databases">
        <authorList>
            <person name="Zhang J.E."/>
            <person name="Yang H."/>
            <person name="Guo J."/>
            <person name="Deng Z."/>
            <person name="Luo H."/>
            <person name="Luo M."/>
            <person name="Zhao B."/>
        </authorList>
    </citation>
    <scope>NUCLEOTIDE SEQUENCE</scope>
    <source>
        <strain evidence="2">AM4</strain>
    </source>
</reference>
<dbReference type="PANTHER" id="PTHR43649:SF14">
    <property type="entry name" value="BLR3389 PROTEIN"/>
    <property type="match status" value="1"/>
</dbReference>
<proteinExistence type="predicted"/>
<organism evidence="2">
    <name type="scientific">Actinomyces succiniciruminis</name>
    <dbReference type="NCBI Taxonomy" id="1522002"/>
    <lineage>
        <taxon>Bacteria</taxon>
        <taxon>Bacillati</taxon>
        <taxon>Actinomycetota</taxon>
        <taxon>Actinomycetes</taxon>
        <taxon>Actinomycetales</taxon>
        <taxon>Actinomycetaceae</taxon>
        <taxon>Actinomyces</taxon>
    </lineage>
</organism>
<gene>
    <name evidence="2" type="ORF">AAM4_0528</name>
</gene>
<evidence type="ECO:0000256" key="1">
    <source>
        <dbReference type="SAM" id="SignalP"/>
    </source>
</evidence>
<dbReference type="InterPro" id="IPR006059">
    <property type="entry name" value="SBP"/>
</dbReference>
<dbReference type="AlphaFoldDB" id="A0A1L7RMW3"/>
<dbReference type="PANTHER" id="PTHR43649">
    <property type="entry name" value="ARABINOSE-BINDING PROTEIN-RELATED"/>
    <property type="match status" value="1"/>
</dbReference>
<dbReference type="RefSeq" id="WP_210578837.1">
    <property type="nucleotide sequence ID" value="NZ_LK995471.1"/>
</dbReference>
<dbReference type="PROSITE" id="PS51257">
    <property type="entry name" value="PROKAR_LIPOPROTEIN"/>
    <property type="match status" value="1"/>
</dbReference>
<keyword evidence="1" id="KW-0732">Signal</keyword>
<dbReference type="Gene3D" id="3.40.190.10">
    <property type="entry name" value="Periplasmic binding protein-like II"/>
    <property type="match status" value="2"/>
</dbReference>
<evidence type="ECO:0000313" key="2">
    <source>
        <dbReference type="EMBL" id="CED90423.1"/>
    </source>
</evidence>